<dbReference type="GO" id="GO:0003676">
    <property type="term" value="F:nucleic acid binding"/>
    <property type="evidence" value="ECO:0007669"/>
    <property type="project" value="InterPro"/>
</dbReference>
<evidence type="ECO:0000256" key="1">
    <source>
        <dbReference type="ARBA" id="ARBA00022722"/>
    </source>
</evidence>
<organism evidence="6 7">
    <name type="scientific">Heyndrickxia ginsengihumi</name>
    <dbReference type="NCBI Taxonomy" id="363870"/>
    <lineage>
        <taxon>Bacteria</taxon>
        <taxon>Bacillati</taxon>
        <taxon>Bacillota</taxon>
        <taxon>Bacilli</taxon>
        <taxon>Bacillales</taxon>
        <taxon>Bacillaceae</taxon>
        <taxon>Heyndrickxia</taxon>
    </lineage>
</organism>
<name>A0A6M0P8L4_9BACI</name>
<dbReference type="InterPro" id="IPR002071">
    <property type="entry name" value="Thermonucl_AS"/>
</dbReference>
<dbReference type="EMBL" id="JAAIWK010000021">
    <property type="protein sequence ID" value="NEY20783.1"/>
    <property type="molecule type" value="Genomic_DNA"/>
</dbReference>
<dbReference type="SMART" id="SM00894">
    <property type="entry name" value="Excalibur"/>
    <property type="match status" value="1"/>
</dbReference>
<reference evidence="6 7" key="1">
    <citation type="submission" date="2020-03" db="EMBL/GenBank/DDBJ databases">
        <title>Bacillus aquiflavi sp. nov., isolated from yellow water of strong flavor Chinese baijiu in Yibin region of China.</title>
        <authorList>
            <person name="Xie J."/>
        </authorList>
    </citation>
    <scope>NUCLEOTIDE SEQUENCE [LARGE SCALE GENOMIC DNA]</scope>
    <source>
        <strain evidence="6 7">Gsoil 114</strain>
    </source>
</reference>
<dbReference type="GO" id="GO:0004519">
    <property type="term" value="F:endonuclease activity"/>
    <property type="evidence" value="ECO:0007669"/>
    <property type="project" value="UniProtKB-KW"/>
</dbReference>
<dbReference type="PANTHER" id="PTHR12302">
    <property type="entry name" value="EBNA2 BINDING PROTEIN P100"/>
    <property type="match status" value="1"/>
</dbReference>
<feature type="compositionally biased region" description="Basic and acidic residues" evidence="4">
    <location>
        <begin position="261"/>
        <end position="274"/>
    </location>
</feature>
<dbReference type="SMART" id="SM00318">
    <property type="entry name" value="SNc"/>
    <property type="match status" value="1"/>
</dbReference>
<sequence length="274" mass="30346">MQKGILGLLGAVVVIVLSVFFNHTQHQTTTNSSANQQSAQQNTNEDTVSNTADGKQIPVTLVSAVDGDTIKIMYNGKKETVRYLLVDTPESKKVGTCVQPYAKEAYYRNEQLVKSGKLTIEFDNGSKRDKYGRLLAYVFVNGKSVQESLLEEGYARVAYIYDPPYKYLSQFNADEKKAEDKHLKIWSRPGYVTSKGFNGCASDSGSSASDNQSNSNTTQSSSAKQQNQTGSNEYFRNCTELRKKYPNGVPSSSPAYQASMDGDHDHYACERSSR</sequence>
<keyword evidence="2 6" id="KW-0255">Endonuclease</keyword>
<evidence type="ECO:0000259" key="5">
    <source>
        <dbReference type="PROSITE" id="PS50830"/>
    </source>
</evidence>
<dbReference type="Proteomes" id="UP000476934">
    <property type="component" value="Unassembled WGS sequence"/>
</dbReference>
<feature type="region of interest" description="Disordered" evidence="4">
    <location>
        <begin position="29"/>
        <end position="52"/>
    </location>
</feature>
<dbReference type="PROSITE" id="PS01284">
    <property type="entry name" value="TNASE_2"/>
    <property type="match status" value="1"/>
</dbReference>
<dbReference type="Pfam" id="PF00565">
    <property type="entry name" value="SNase"/>
    <property type="match status" value="1"/>
</dbReference>
<dbReference type="CDD" id="cd00175">
    <property type="entry name" value="SNc"/>
    <property type="match status" value="1"/>
</dbReference>
<keyword evidence="1" id="KW-0540">Nuclease</keyword>
<gene>
    <name evidence="6" type="ORF">G4D61_12545</name>
</gene>
<evidence type="ECO:0000256" key="3">
    <source>
        <dbReference type="ARBA" id="ARBA00022801"/>
    </source>
</evidence>
<feature type="domain" description="TNase-like" evidence="5">
    <location>
        <begin position="55"/>
        <end position="188"/>
    </location>
</feature>
<dbReference type="PROSITE" id="PS50830">
    <property type="entry name" value="TNASE_3"/>
    <property type="match status" value="1"/>
</dbReference>
<feature type="region of interest" description="Disordered" evidence="4">
    <location>
        <begin position="202"/>
        <end position="274"/>
    </location>
</feature>
<evidence type="ECO:0000256" key="4">
    <source>
        <dbReference type="SAM" id="MobiDB-lite"/>
    </source>
</evidence>
<feature type="compositionally biased region" description="Low complexity" evidence="4">
    <location>
        <begin position="29"/>
        <end position="44"/>
    </location>
</feature>
<dbReference type="InterPro" id="IPR035437">
    <property type="entry name" value="SNase_OB-fold_sf"/>
</dbReference>
<evidence type="ECO:0000256" key="2">
    <source>
        <dbReference type="ARBA" id="ARBA00022759"/>
    </source>
</evidence>
<dbReference type="GO" id="GO:0016787">
    <property type="term" value="F:hydrolase activity"/>
    <property type="evidence" value="ECO:0007669"/>
    <property type="project" value="UniProtKB-KW"/>
</dbReference>
<feature type="compositionally biased region" description="Low complexity" evidence="4">
    <location>
        <begin position="202"/>
        <end position="229"/>
    </location>
</feature>
<comment type="caution">
    <text evidence="6">The sequence shown here is derived from an EMBL/GenBank/DDBJ whole genome shotgun (WGS) entry which is preliminary data.</text>
</comment>
<dbReference type="AlphaFoldDB" id="A0A6M0P8L4"/>
<dbReference type="RefSeq" id="WP_025731258.1">
    <property type="nucleotide sequence ID" value="NZ_JAAIWK010000021.1"/>
</dbReference>
<dbReference type="SUPFAM" id="SSF50199">
    <property type="entry name" value="Staphylococcal nuclease"/>
    <property type="match status" value="1"/>
</dbReference>
<keyword evidence="3" id="KW-0378">Hydrolase</keyword>
<dbReference type="Gene3D" id="2.40.50.90">
    <property type="match status" value="1"/>
</dbReference>
<protein>
    <submittedName>
        <fullName evidence="6">Endonuclease</fullName>
    </submittedName>
</protein>
<dbReference type="InterPro" id="IPR016071">
    <property type="entry name" value="Staphylococal_nuclease_OB-fold"/>
</dbReference>
<dbReference type="Pfam" id="PF05901">
    <property type="entry name" value="Excalibur"/>
    <property type="match status" value="1"/>
</dbReference>
<evidence type="ECO:0000313" key="6">
    <source>
        <dbReference type="EMBL" id="NEY20783.1"/>
    </source>
</evidence>
<dbReference type="InterPro" id="IPR008613">
    <property type="entry name" value="Excalibur_Ca-bd_domain"/>
</dbReference>
<evidence type="ECO:0000313" key="7">
    <source>
        <dbReference type="Proteomes" id="UP000476934"/>
    </source>
</evidence>
<dbReference type="PANTHER" id="PTHR12302:SF3">
    <property type="entry name" value="SERINE_THREONINE-PROTEIN KINASE 31"/>
    <property type="match status" value="1"/>
</dbReference>
<proteinExistence type="predicted"/>
<accession>A0A6M0P8L4</accession>
<keyword evidence="7" id="KW-1185">Reference proteome</keyword>